<organism evidence="9">
    <name type="scientific">Aceria tosichella</name>
    <name type="common">wheat curl mite</name>
    <dbReference type="NCBI Taxonomy" id="561515"/>
    <lineage>
        <taxon>Eukaryota</taxon>
        <taxon>Metazoa</taxon>
        <taxon>Ecdysozoa</taxon>
        <taxon>Arthropoda</taxon>
        <taxon>Chelicerata</taxon>
        <taxon>Arachnida</taxon>
        <taxon>Acari</taxon>
        <taxon>Acariformes</taxon>
        <taxon>Trombidiformes</taxon>
        <taxon>Prostigmata</taxon>
        <taxon>Eupodina</taxon>
        <taxon>Eriophyoidea</taxon>
        <taxon>Eriophyidae</taxon>
        <taxon>Eriophyinae</taxon>
        <taxon>Aceriini</taxon>
        <taxon>Aceria</taxon>
    </lineage>
</organism>
<feature type="DNA-binding region" description="Homeobox" evidence="5">
    <location>
        <begin position="119"/>
        <end position="178"/>
    </location>
</feature>
<feature type="region of interest" description="Disordered" evidence="7">
    <location>
        <begin position="19"/>
        <end position="50"/>
    </location>
</feature>
<dbReference type="CDD" id="cd00086">
    <property type="entry name" value="homeodomain"/>
    <property type="match status" value="1"/>
</dbReference>
<evidence type="ECO:0000256" key="6">
    <source>
        <dbReference type="RuleBase" id="RU000682"/>
    </source>
</evidence>
<proteinExistence type="predicted"/>
<keyword evidence="4 5" id="KW-0539">Nucleus</keyword>
<reference evidence="9" key="1">
    <citation type="submission" date="2018-10" db="EMBL/GenBank/DDBJ databases">
        <title>Transcriptome assembly of Aceria tosichella (Wheat curl mite) Type 2.</title>
        <authorList>
            <person name="Scully E.D."/>
            <person name="Geib S.M."/>
            <person name="Palmer N.A."/>
            <person name="Gupta A.K."/>
            <person name="Sarath G."/>
            <person name="Tatineni S."/>
        </authorList>
    </citation>
    <scope>NUCLEOTIDE SEQUENCE</scope>
    <source>
        <strain evidence="9">LincolnNE</strain>
    </source>
</reference>
<feature type="compositionally biased region" description="Basic residues" evidence="7">
    <location>
        <begin position="19"/>
        <end position="37"/>
    </location>
</feature>
<evidence type="ECO:0000256" key="2">
    <source>
        <dbReference type="ARBA" id="ARBA00023125"/>
    </source>
</evidence>
<dbReference type="Gene3D" id="1.10.10.60">
    <property type="entry name" value="Homeodomain-like"/>
    <property type="match status" value="1"/>
</dbReference>
<dbReference type="AlphaFoldDB" id="A0A6G1S6R8"/>
<evidence type="ECO:0000256" key="1">
    <source>
        <dbReference type="ARBA" id="ARBA00004123"/>
    </source>
</evidence>
<dbReference type="GO" id="GO:0005634">
    <property type="term" value="C:nucleus"/>
    <property type="evidence" value="ECO:0007669"/>
    <property type="project" value="UniProtKB-SubCell"/>
</dbReference>
<protein>
    <submittedName>
        <fullName evidence="9">Homeobox protein ARX</fullName>
    </submittedName>
</protein>
<dbReference type="GO" id="GO:0000977">
    <property type="term" value="F:RNA polymerase II transcription regulatory region sequence-specific DNA binding"/>
    <property type="evidence" value="ECO:0007669"/>
    <property type="project" value="TreeGrafter"/>
</dbReference>
<dbReference type="PROSITE" id="PS00027">
    <property type="entry name" value="HOMEOBOX_1"/>
    <property type="match status" value="1"/>
</dbReference>
<dbReference type="InterPro" id="IPR001356">
    <property type="entry name" value="HD"/>
</dbReference>
<dbReference type="GO" id="GO:0000981">
    <property type="term" value="F:DNA-binding transcription factor activity, RNA polymerase II-specific"/>
    <property type="evidence" value="ECO:0007669"/>
    <property type="project" value="InterPro"/>
</dbReference>
<feature type="domain" description="Homeobox" evidence="8">
    <location>
        <begin position="117"/>
        <end position="177"/>
    </location>
</feature>
<evidence type="ECO:0000256" key="5">
    <source>
        <dbReference type="PROSITE-ProRule" id="PRU00108"/>
    </source>
</evidence>
<dbReference type="PANTHER" id="PTHR24329:SF543">
    <property type="entry name" value="FI01017P-RELATED"/>
    <property type="match status" value="1"/>
</dbReference>
<dbReference type="EMBL" id="GGYP01001307">
    <property type="protein sequence ID" value="MDE46078.1"/>
    <property type="molecule type" value="Transcribed_RNA"/>
</dbReference>
<dbReference type="SUPFAM" id="SSF46689">
    <property type="entry name" value="Homeodomain-like"/>
    <property type="match status" value="1"/>
</dbReference>
<comment type="subcellular location">
    <subcellularLocation>
        <location evidence="1 5 6">Nucleus</location>
    </subcellularLocation>
</comment>
<dbReference type="Pfam" id="PF00046">
    <property type="entry name" value="Homeodomain"/>
    <property type="match status" value="1"/>
</dbReference>
<keyword evidence="2 5" id="KW-0238">DNA-binding</keyword>
<evidence type="ECO:0000256" key="3">
    <source>
        <dbReference type="ARBA" id="ARBA00023155"/>
    </source>
</evidence>
<dbReference type="PANTHER" id="PTHR24329">
    <property type="entry name" value="HOMEOBOX PROTEIN ARISTALESS"/>
    <property type="match status" value="1"/>
</dbReference>
<sequence>MNRHTIGHPTFQPASYYHHQHSHQYHHHHTHHQHHQHQPQQFDDHQSHQHDLFGSRHHLLHNQAMIVDGNNPSSPICSSAQSLSPIMHGCEPTPRALAAAVTTASSTATETNAIKKSKPKKARTMFSNYQLTMLETTFQQSPYPDAYIRRSLAHRLGLDVARVQVWFQNRRAKWRKKAAARAQHQRHQQTTLVSGEHSPVEILNMT</sequence>
<dbReference type="InterPro" id="IPR009057">
    <property type="entry name" value="Homeodomain-like_sf"/>
</dbReference>
<evidence type="ECO:0000259" key="8">
    <source>
        <dbReference type="PROSITE" id="PS50071"/>
    </source>
</evidence>
<accession>A0A6G1S6R8</accession>
<dbReference type="InterPro" id="IPR017970">
    <property type="entry name" value="Homeobox_CS"/>
</dbReference>
<dbReference type="SMART" id="SM00389">
    <property type="entry name" value="HOX"/>
    <property type="match status" value="1"/>
</dbReference>
<evidence type="ECO:0000313" key="9">
    <source>
        <dbReference type="EMBL" id="MDE46078.1"/>
    </source>
</evidence>
<name>A0A6G1S6R8_9ACAR</name>
<dbReference type="InterPro" id="IPR050649">
    <property type="entry name" value="Paired_Homeobox_TFs"/>
</dbReference>
<evidence type="ECO:0000256" key="4">
    <source>
        <dbReference type="ARBA" id="ARBA00023242"/>
    </source>
</evidence>
<dbReference type="PROSITE" id="PS50071">
    <property type="entry name" value="HOMEOBOX_2"/>
    <property type="match status" value="1"/>
</dbReference>
<evidence type="ECO:0000256" key="7">
    <source>
        <dbReference type="SAM" id="MobiDB-lite"/>
    </source>
</evidence>
<keyword evidence="3 5" id="KW-0371">Homeobox</keyword>
<gene>
    <name evidence="9" type="primary">Arx</name>
    <name evidence="9" type="ORF">g.9315</name>
</gene>